<keyword evidence="2" id="KW-1185">Reference proteome</keyword>
<dbReference type="SUPFAM" id="SSF50939">
    <property type="entry name" value="Sialidases"/>
    <property type="match status" value="1"/>
</dbReference>
<dbReference type="RefSeq" id="WP_066478710.1">
    <property type="nucleotide sequence ID" value="NZ_BCNT01000008.1"/>
</dbReference>
<protein>
    <recommendedName>
        <fullName evidence="3">Exo-alpha-sialidase</fullName>
    </recommendedName>
</protein>
<comment type="caution">
    <text evidence="1">The sequence shown here is derived from an EMBL/GenBank/DDBJ whole genome shotgun (WGS) entry which is preliminary data.</text>
</comment>
<dbReference type="SUPFAM" id="SSF110296">
    <property type="entry name" value="Oligoxyloglucan reducing end-specific cellobiohydrolase"/>
    <property type="match status" value="1"/>
</dbReference>
<accession>A0ABW5UNX8</accession>
<sequence length="498" mass="55192">MLRPKRSRWPLASAVLLLLAAAAVYQGILLRAKLEIGGAEPQPAVTGRVQNLHQRAMQQYCTGLVRTPRNTWLVGRLEDAHDITPQPEGSVQLDTLVYGGKRAAQAPPEDWGTPWNAWHRKPEQTTYVSRLAEDGIFHEVARLNGTGCLLATPDGSTLYLLTDLERPQASEAKPALEQTAVLRSDDQGQSWQWLESGWLPQVNWQAWSMRPQFHGDREVWAWRDFEFGEEQAAPTQGSPSGLFYSPDLGRTVESVAASAPLLKTLDDLRGKAPADADWGDINGRHGRIRAHVVQYGPDQAVLWISQTFMYGPPGGPHLDTSISVSTRAELRRSAGRWDMALPEHMEGFAVTELQANSAGRTIAVLQRDGQPLPRVAEWNSTGRTWVDYGPLPSPFHPLASSSGLRDFRVGDKVLLANTMSSYQVPRWLSPVRDSSISANAVFYSSDWGASWHKLAIDGYLGVLGFEPSTGRVHWAQGNWYNSRDLQIHSYDLEPGGKP</sequence>
<reference evidence="2" key="1">
    <citation type="journal article" date="2019" name="Int. J. Syst. Evol. Microbiol.">
        <title>The Global Catalogue of Microorganisms (GCM) 10K type strain sequencing project: providing services to taxonomists for standard genome sequencing and annotation.</title>
        <authorList>
            <consortium name="The Broad Institute Genomics Platform"/>
            <consortium name="The Broad Institute Genome Sequencing Center for Infectious Disease"/>
            <person name="Wu L."/>
            <person name="Ma J."/>
        </authorList>
    </citation>
    <scope>NUCLEOTIDE SEQUENCE [LARGE SCALE GENOMIC DNA]</scope>
    <source>
        <strain evidence="2">TISTR 1906</strain>
    </source>
</reference>
<proteinExistence type="predicted"/>
<gene>
    <name evidence="1" type="ORF">ACFSW6_14650</name>
</gene>
<dbReference type="InterPro" id="IPR036278">
    <property type="entry name" value="Sialidase_sf"/>
</dbReference>
<name>A0ABW5UNX8_9BURK</name>
<evidence type="ECO:0000313" key="2">
    <source>
        <dbReference type="Proteomes" id="UP001597463"/>
    </source>
</evidence>
<dbReference type="Proteomes" id="UP001597463">
    <property type="component" value="Unassembled WGS sequence"/>
</dbReference>
<evidence type="ECO:0008006" key="3">
    <source>
        <dbReference type="Google" id="ProtNLM"/>
    </source>
</evidence>
<dbReference type="EMBL" id="JBHUMV010000006">
    <property type="protein sequence ID" value="MFD2755333.1"/>
    <property type="molecule type" value="Genomic_DNA"/>
</dbReference>
<evidence type="ECO:0000313" key="1">
    <source>
        <dbReference type="EMBL" id="MFD2755333.1"/>
    </source>
</evidence>
<organism evidence="1 2">
    <name type="scientific">Comamonas terrae</name>
    <dbReference type="NCBI Taxonomy" id="673548"/>
    <lineage>
        <taxon>Bacteria</taxon>
        <taxon>Pseudomonadati</taxon>
        <taxon>Pseudomonadota</taxon>
        <taxon>Betaproteobacteria</taxon>
        <taxon>Burkholderiales</taxon>
        <taxon>Comamonadaceae</taxon>
        <taxon>Comamonas</taxon>
    </lineage>
</organism>